<dbReference type="GO" id="GO:0008234">
    <property type="term" value="F:cysteine-type peptidase activity"/>
    <property type="evidence" value="ECO:0007669"/>
    <property type="project" value="InterPro"/>
</dbReference>
<protein>
    <submittedName>
        <fullName evidence="3">Peptidase C25-like protein</fullName>
    </submittedName>
</protein>
<dbReference type="Proteomes" id="UP000238375">
    <property type="component" value="Unassembled WGS sequence"/>
</dbReference>
<dbReference type="InterPro" id="IPR029030">
    <property type="entry name" value="Caspase-like_dom_sf"/>
</dbReference>
<dbReference type="Pfam" id="PF01364">
    <property type="entry name" value="Peptidase_C25"/>
    <property type="match status" value="1"/>
</dbReference>
<dbReference type="SUPFAM" id="SSF52129">
    <property type="entry name" value="Caspase-like"/>
    <property type="match status" value="1"/>
</dbReference>
<dbReference type="CDD" id="cd02258">
    <property type="entry name" value="Peptidase_C25_N"/>
    <property type="match status" value="1"/>
</dbReference>
<feature type="domain" description="Gingipain" evidence="2">
    <location>
        <begin position="394"/>
        <end position="767"/>
    </location>
</feature>
<reference evidence="3 4" key="1">
    <citation type="submission" date="2018-03" db="EMBL/GenBank/DDBJ databases">
        <title>Genomic Encyclopedia of Archaeal and Bacterial Type Strains, Phase II (KMG-II): from individual species to whole genera.</title>
        <authorList>
            <person name="Goeker M."/>
        </authorList>
    </citation>
    <scope>NUCLEOTIDE SEQUENCE [LARGE SCALE GENOMIC DNA]</scope>
    <source>
        <strain evidence="3 4">DSM 28354</strain>
    </source>
</reference>
<organism evidence="3 4">
    <name type="scientific">Spirosoma oryzae</name>
    <dbReference type="NCBI Taxonomy" id="1469603"/>
    <lineage>
        <taxon>Bacteria</taxon>
        <taxon>Pseudomonadati</taxon>
        <taxon>Bacteroidota</taxon>
        <taxon>Cytophagia</taxon>
        <taxon>Cytophagales</taxon>
        <taxon>Cytophagaceae</taxon>
        <taxon>Spirosoma</taxon>
    </lineage>
</organism>
<evidence type="ECO:0000313" key="3">
    <source>
        <dbReference type="EMBL" id="PRY45312.1"/>
    </source>
</evidence>
<name>A0A2T0THX5_9BACT</name>
<evidence type="ECO:0000256" key="1">
    <source>
        <dbReference type="ARBA" id="ARBA00022729"/>
    </source>
</evidence>
<accession>A0A2T0THX5</accession>
<sequence>MLGRLVAYSQSNGPAESVLKQGIWVKIGVTQAGVYRLDQATLAGINPAFVQADPRLLRLYGNGGAMLPQPNAIPRAADLTENAIQVTGESDGRFDASDALLFFGQSPNVVRYDTTNRRFTHLTNVYADTTFYFLTIGTVPGLRIAAKATGKLSDTSSITTFTDYQFHELDSQKLPTSAPNPSMNSGREWLGEFMTLDTTKTIAFTAPDFVNGSPVRVRFSAVVASTQPTQFAVSVNGQLAGTMAMPVISGTEYDYQAASRSDTFRLPAVTGNAMQTAITFQNNRNFGAQAYLDYIGVEFRRSLQMPTTLTWVRRLPAGNARLKQATSALRIWDVTNPLVPASQDYSLNGASEARWQTTKLSDYLLFTDSQLLAPVSAQVIGNQNLRAQKTPDLLLITAPLWQSEAERLATFRRSNDKLDVLVITAQQVYNEFGSGQPDPTAIRDAVRYFYQKDPAKLRYLLLMGDATYDYRMHNRNNGMDATKLANTIPVYESRESMHPIYSYSSDDYFGFMGENEGEWVETDQGDLLVDIGIGRLPVKTVAEARAVVDKLINYSSDRTQRGDWQTKVMLIADDGDFNIHQSDADRLASQVETQSPAYQAERVFLDSYPQEVTALGPRAPAVEQLIDKAVEEGRLIINYNGHGGTSGLAQEQIVTEGSILRWTNRRLPLMVTATCQFGRYDDPSLVSGAELALLSSKGGAIGLLTTSRPVFSNSNMLVNTAFYASVFKPVNGQMPRLGDMMRATKNNSLHGRDNRNFALLGDPSARLAYPQAQAVLTSVNSRSVTAGKTDTLRALQTVELAGEIRAQSQLISSFTGTMRLVLYDKPTTLTTLGTESAKMSYQALTNTLFVGRIPVRNGQFSARFTMPKDIDYTVGGAKLYMYAIQADSLLDAVGNSESLLVGGSVTVDSVDTQPPVIQLSIDGSSLDGESIRVAGPAVTLRVKLSDNKGINIARAGLGHELTAQLTGQTPVVLNDYYVATSSDGRQGEVVYTFQSVTPGQYTVQVKAWDLSNNPAAKALAFRVSEKPGLQIDRVQATPNPISTQSTLLATHNRSGESLDWTLSIYDMNGRMINQQVGQCNYCAGSVELGNWNGQGMAGQAMPNGIYLYRVQLRSEADGSSTQTSGRLMLLR</sequence>
<dbReference type="Gene3D" id="2.60.40.4070">
    <property type="match status" value="1"/>
</dbReference>
<dbReference type="Gene3D" id="3.40.50.10390">
    <property type="entry name" value="Gingipain r, domain 1"/>
    <property type="match status" value="1"/>
</dbReference>
<dbReference type="EMBL" id="PVTE01000002">
    <property type="protein sequence ID" value="PRY45312.1"/>
    <property type="molecule type" value="Genomic_DNA"/>
</dbReference>
<proteinExistence type="predicted"/>
<keyword evidence="4" id="KW-1185">Reference proteome</keyword>
<evidence type="ECO:0000259" key="2">
    <source>
        <dbReference type="Pfam" id="PF01364"/>
    </source>
</evidence>
<dbReference type="NCBIfam" id="NF033707">
    <property type="entry name" value="T9SS_sortase"/>
    <property type="match status" value="1"/>
</dbReference>
<comment type="caution">
    <text evidence="3">The sequence shown here is derived from an EMBL/GenBank/DDBJ whole genome shotgun (WGS) entry which is preliminary data.</text>
</comment>
<evidence type="ECO:0000313" key="4">
    <source>
        <dbReference type="Proteomes" id="UP000238375"/>
    </source>
</evidence>
<gene>
    <name evidence="3" type="ORF">CLV58_10260</name>
</gene>
<dbReference type="InterPro" id="IPR029031">
    <property type="entry name" value="Gingipain_N_sf"/>
</dbReference>
<dbReference type="GO" id="GO:0006508">
    <property type="term" value="P:proteolysis"/>
    <property type="evidence" value="ECO:0007669"/>
    <property type="project" value="InterPro"/>
</dbReference>
<dbReference type="InterPro" id="IPR001769">
    <property type="entry name" value="Gingipain"/>
</dbReference>
<dbReference type="AlphaFoldDB" id="A0A2T0THX5"/>
<dbReference type="Gene3D" id="3.40.50.1460">
    <property type="match status" value="1"/>
</dbReference>
<keyword evidence="1" id="KW-0732">Signal</keyword>